<accession>A0AAN0NJX4</accession>
<reference evidence="3" key="1">
    <citation type="submission" date="2024-08" db="EMBL/GenBank/DDBJ databases">
        <title>Phylogenomic analyses of a clade within the roseobacter group suggest taxonomic reassignments of species of the genera Aestuariivita, Citreicella, Loktanella, Nautella, Pelagibaca, Ruegeria, Thalassobius, Thiobacimonas and Tropicibacter, and the proposal o.</title>
        <authorList>
            <person name="Jeon C.O."/>
        </authorList>
    </citation>
    <scope>NUCLEOTIDE SEQUENCE</scope>
    <source>
        <strain evidence="3">SS1-5</strain>
    </source>
</reference>
<keyword evidence="4" id="KW-1185">Reference proteome</keyword>
<name>A0AAN0NJX4_9RHOB</name>
<gene>
    <name evidence="3" type="ORF">AABB31_07100</name>
</gene>
<evidence type="ECO:0000256" key="1">
    <source>
        <dbReference type="SAM" id="MobiDB-lite"/>
    </source>
</evidence>
<keyword evidence="2" id="KW-0472">Membrane</keyword>
<organism evidence="3 4">
    <name type="scientific">Yoonia rhodophyticola</name>
    <dbReference type="NCBI Taxonomy" id="3137370"/>
    <lineage>
        <taxon>Bacteria</taxon>
        <taxon>Pseudomonadati</taxon>
        <taxon>Pseudomonadota</taxon>
        <taxon>Alphaproteobacteria</taxon>
        <taxon>Rhodobacterales</taxon>
        <taxon>Paracoccaceae</taxon>
        <taxon>Yoonia</taxon>
    </lineage>
</organism>
<feature type="region of interest" description="Disordered" evidence="1">
    <location>
        <begin position="199"/>
        <end position="238"/>
    </location>
</feature>
<proteinExistence type="predicted"/>
<dbReference type="Proteomes" id="UP001470809">
    <property type="component" value="Chromosome"/>
</dbReference>
<dbReference type="EMBL" id="CP151767">
    <property type="protein sequence ID" value="WZU68641.1"/>
    <property type="molecule type" value="Genomic_DNA"/>
</dbReference>
<feature type="compositionally biased region" description="Acidic residues" evidence="1">
    <location>
        <begin position="213"/>
        <end position="231"/>
    </location>
</feature>
<sequence length="238" mass="26372">MKQSFFEWLTDSKQTGFKVLQTYASEAPDKWQYVGAVSDAWDLIKADPQADEQKQLELVRQVSLAFDRYERTQSKGRFSIGVNAFGLGVFLFMGAVILILFGAIFEPTLLTYWGHPEPKEAPLLTRLADVDTARGLITFVFTLGVIALALIIVTANVTSSDDKGLRFERSKEILTSMIAILGTILGFYFGKSDTTPTVPPFPQEEAIPAETDTLSDFENEGDFIPLEEDASDALPITE</sequence>
<dbReference type="RefSeq" id="WP_342077931.1">
    <property type="nucleotide sequence ID" value="NZ_CP151767.2"/>
</dbReference>
<protein>
    <submittedName>
        <fullName evidence="3">Uncharacterized protein</fullName>
    </submittedName>
</protein>
<evidence type="ECO:0000256" key="2">
    <source>
        <dbReference type="SAM" id="Phobius"/>
    </source>
</evidence>
<feature type="transmembrane region" description="Helical" evidence="2">
    <location>
        <begin position="173"/>
        <end position="190"/>
    </location>
</feature>
<evidence type="ECO:0000313" key="3">
    <source>
        <dbReference type="EMBL" id="WZU68641.1"/>
    </source>
</evidence>
<feature type="transmembrane region" description="Helical" evidence="2">
    <location>
        <begin position="78"/>
        <end position="105"/>
    </location>
</feature>
<dbReference type="KEGG" id="yrh:AABB31_07100"/>
<feature type="transmembrane region" description="Helical" evidence="2">
    <location>
        <begin position="133"/>
        <end position="153"/>
    </location>
</feature>
<keyword evidence="2" id="KW-0812">Transmembrane</keyword>
<dbReference type="AlphaFoldDB" id="A0AAN0NJX4"/>
<keyword evidence="2" id="KW-1133">Transmembrane helix</keyword>
<evidence type="ECO:0000313" key="4">
    <source>
        <dbReference type="Proteomes" id="UP001470809"/>
    </source>
</evidence>